<reference evidence="2 3" key="1">
    <citation type="journal article" date="2019" name="Genome Biol. Evol.">
        <title>Insights into the evolution of the New World diploid cottons (Gossypium, subgenus Houzingenia) based on genome sequencing.</title>
        <authorList>
            <person name="Grover C.E."/>
            <person name="Arick M.A. 2nd"/>
            <person name="Thrash A."/>
            <person name="Conover J.L."/>
            <person name="Sanders W.S."/>
            <person name="Peterson D.G."/>
            <person name="Frelichowski J.E."/>
            <person name="Scheffler J.A."/>
            <person name="Scheffler B.E."/>
            <person name="Wendel J.F."/>
        </authorList>
    </citation>
    <scope>NUCLEOTIDE SEQUENCE [LARGE SCALE GENOMIC DNA]</scope>
    <source>
        <strain evidence="2">157</strain>
        <tissue evidence="2">Leaf</tissue>
    </source>
</reference>
<dbReference type="InterPro" id="IPR025558">
    <property type="entry name" value="DUF4283"/>
</dbReference>
<dbReference type="Pfam" id="PF14111">
    <property type="entry name" value="DUF4283"/>
    <property type="match status" value="1"/>
</dbReference>
<dbReference type="PANTHER" id="PTHR31286:SF99">
    <property type="entry name" value="DUF4283 DOMAIN-CONTAINING PROTEIN"/>
    <property type="match status" value="1"/>
</dbReference>
<proteinExistence type="predicted"/>
<dbReference type="Proteomes" id="UP000593572">
    <property type="component" value="Unassembled WGS sequence"/>
</dbReference>
<gene>
    <name evidence="2" type="ORF">Golob_025010</name>
</gene>
<evidence type="ECO:0000259" key="1">
    <source>
        <dbReference type="Pfam" id="PF14111"/>
    </source>
</evidence>
<dbReference type="EMBL" id="JABEZX010356058">
    <property type="protein sequence ID" value="MBA0577536.1"/>
    <property type="molecule type" value="Genomic_DNA"/>
</dbReference>
<keyword evidence="3" id="KW-1185">Reference proteome</keyword>
<organism evidence="2 3">
    <name type="scientific">Gossypium lobatum</name>
    <dbReference type="NCBI Taxonomy" id="34289"/>
    <lineage>
        <taxon>Eukaryota</taxon>
        <taxon>Viridiplantae</taxon>
        <taxon>Streptophyta</taxon>
        <taxon>Embryophyta</taxon>
        <taxon>Tracheophyta</taxon>
        <taxon>Spermatophyta</taxon>
        <taxon>Magnoliopsida</taxon>
        <taxon>eudicotyledons</taxon>
        <taxon>Gunneridae</taxon>
        <taxon>Pentapetalae</taxon>
        <taxon>rosids</taxon>
        <taxon>malvids</taxon>
        <taxon>Malvales</taxon>
        <taxon>Malvaceae</taxon>
        <taxon>Malvoideae</taxon>
        <taxon>Gossypium</taxon>
    </lineage>
</organism>
<protein>
    <recommendedName>
        <fullName evidence="1">DUF4283 domain-containing protein</fullName>
    </recommendedName>
</protein>
<sequence length="124" mass="14846">MAKTLIIKLLGRRISFNALLLQVTMVWKTRSSFQLMDMENDFYFVCFNDKDDYCKVMIRGPWVIFRQYLTVHPWMPNFLHTNIGIDAQVLEEKAFGLWMVVEKRQYERERNSSKVKNGKFDTQP</sequence>
<evidence type="ECO:0000313" key="3">
    <source>
        <dbReference type="Proteomes" id="UP000593572"/>
    </source>
</evidence>
<name>A0A7J8NKW9_9ROSI</name>
<dbReference type="InterPro" id="IPR040256">
    <property type="entry name" value="At4g02000-like"/>
</dbReference>
<dbReference type="PANTHER" id="PTHR31286">
    <property type="entry name" value="GLYCINE-RICH CELL WALL STRUCTURAL PROTEIN 1.8-LIKE"/>
    <property type="match status" value="1"/>
</dbReference>
<evidence type="ECO:0000313" key="2">
    <source>
        <dbReference type="EMBL" id="MBA0577536.1"/>
    </source>
</evidence>
<accession>A0A7J8NKW9</accession>
<comment type="caution">
    <text evidence="2">The sequence shown here is derived from an EMBL/GenBank/DDBJ whole genome shotgun (WGS) entry which is preliminary data.</text>
</comment>
<dbReference type="AlphaFoldDB" id="A0A7J8NKW9"/>
<feature type="domain" description="DUF4283" evidence="1">
    <location>
        <begin position="3"/>
        <end position="78"/>
    </location>
</feature>